<dbReference type="SMART" id="SM00236">
    <property type="entry name" value="fCBD"/>
    <property type="match status" value="1"/>
</dbReference>
<dbReference type="GO" id="GO:0005576">
    <property type="term" value="C:extracellular region"/>
    <property type="evidence" value="ECO:0007669"/>
    <property type="project" value="InterPro"/>
</dbReference>
<reference evidence="5 6" key="1">
    <citation type="submission" date="2018-11" db="EMBL/GenBank/DDBJ databases">
        <title>Genome sequence and assembly of Colletotrichum sidae.</title>
        <authorList>
            <person name="Gan P."/>
            <person name="Shirasu K."/>
        </authorList>
    </citation>
    <scope>NUCLEOTIDE SEQUENCE [LARGE SCALE GENOMIC DNA]</scope>
    <source>
        <strain evidence="5 6">CBS 518.97</strain>
    </source>
</reference>
<evidence type="ECO:0000313" key="5">
    <source>
        <dbReference type="EMBL" id="TEA19123.1"/>
    </source>
</evidence>
<accession>A0A4R8TKP4</accession>
<organism evidence="5 6">
    <name type="scientific">Colletotrichum sidae</name>
    <dbReference type="NCBI Taxonomy" id="1347389"/>
    <lineage>
        <taxon>Eukaryota</taxon>
        <taxon>Fungi</taxon>
        <taxon>Dikarya</taxon>
        <taxon>Ascomycota</taxon>
        <taxon>Pezizomycotina</taxon>
        <taxon>Sordariomycetes</taxon>
        <taxon>Hypocreomycetidae</taxon>
        <taxon>Glomerellales</taxon>
        <taxon>Glomerellaceae</taxon>
        <taxon>Colletotrichum</taxon>
        <taxon>Colletotrichum orbiculare species complex</taxon>
    </lineage>
</organism>
<evidence type="ECO:0000259" key="4">
    <source>
        <dbReference type="PROSITE" id="PS51164"/>
    </source>
</evidence>
<dbReference type="PANTHER" id="PTHR35606:SF4">
    <property type="entry name" value="CELLULOSE-BINDING FAMILY II PROTEIN"/>
    <property type="match status" value="1"/>
</dbReference>
<dbReference type="GO" id="GO:0030248">
    <property type="term" value="F:cellulose binding"/>
    <property type="evidence" value="ECO:0007669"/>
    <property type="project" value="InterPro"/>
</dbReference>
<feature type="chain" id="PRO_5020746264" evidence="3">
    <location>
        <begin position="21"/>
        <end position="417"/>
    </location>
</feature>
<feature type="compositionally biased region" description="Low complexity" evidence="2">
    <location>
        <begin position="304"/>
        <end position="340"/>
    </location>
</feature>
<proteinExistence type="predicted"/>
<evidence type="ECO:0000256" key="1">
    <source>
        <dbReference type="ARBA" id="ARBA00022729"/>
    </source>
</evidence>
<comment type="caution">
    <text evidence="5">The sequence shown here is derived from an EMBL/GenBank/DDBJ whole genome shotgun (WGS) entry which is preliminary data.</text>
</comment>
<sequence>MRFTTTSAAAVLAFAASSQAKLSTGSDLDGSVWQAITPVNARSYENVARNRPFKRQSGWSPPADLTAPLKQVWDHCRSTYDHFFDFKNYGWDQVIATKGTVNVCVRWESSQSVTEAQRKQVATALNTAHQGWYKWLYGYDNFPYSDVKVNVVGWAVKDKSLLQGSTDGIDVYTDKDAEGIPQCAESCGRFFNQGGDYSKCSAGADRHYDQSLWLTDGMQGGAGGDWGQRIGREYFMGALDSANVHILQHEIGHTYGLDDFYDYTPTGVSKFIMLAGSAAEITDFDGWMLRNWWYELSRSRGWQSGSSSGGSNSAAAPAATSKPPAAKTSAVAAATPTAKAVEQEAVEEETEEEETEEETPVAAPTTPAAETESASSGGPTAAAWGQCGGQGWTGPTACASGFTCVEANQWYSQCSIA</sequence>
<feature type="signal peptide" evidence="3">
    <location>
        <begin position="1"/>
        <end position="20"/>
    </location>
</feature>
<dbReference type="PROSITE" id="PS00562">
    <property type="entry name" value="CBM1_1"/>
    <property type="match status" value="1"/>
</dbReference>
<keyword evidence="6" id="KW-1185">Reference proteome</keyword>
<evidence type="ECO:0000256" key="3">
    <source>
        <dbReference type="SAM" id="SignalP"/>
    </source>
</evidence>
<dbReference type="Proteomes" id="UP000295604">
    <property type="component" value="Unassembled WGS sequence"/>
</dbReference>
<dbReference type="InterPro" id="IPR000254">
    <property type="entry name" value="CBD"/>
</dbReference>
<dbReference type="GO" id="GO:0005975">
    <property type="term" value="P:carbohydrate metabolic process"/>
    <property type="evidence" value="ECO:0007669"/>
    <property type="project" value="InterPro"/>
</dbReference>
<name>A0A4R8TKP4_9PEZI</name>
<dbReference type="InterPro" id="IPR035971">
    <property type="entry name" value="CBD_sf"/>
</dbReference>
<feature type="compositionally biased region" description="Low complexity" evidence="2">
    <location>
        <begin position="360"/>
        <end position="372"/>
    </location>
</feature>
<dbReference type="EMBL" id="QAPF01000052">
    <property type="protein sequence ID" value="TEA19123.1"/>
    <property type="molecule type" value="Genomic_DNA"/>
</dbReference>
<dbReference type="AlphaFoldDB" id="A0A4R8TKP4"/>
<dbReference type="SUPFAM" id="SSF57180">
    <property type="entry name" value="Cellulose-binding domain"/>
    <property type="match status" value="1"/>
</dbReference>
<dbReference type="PANTHER" id="PTHR35606">
    <property type="entry name" value="CELLULOSE-BINDING FAMILY II PROTEIN"/>
    <property type="match status" value="1"/>
</dbReference>
<keyword evidence="1 3" id="KW-0732">Signal</keyword>
<protein>
    <submittedName>
        <fullName evidence="5">Acetylxylan esterase</fullName>
    </submittedName>
</protein>
<gene>
    <name evidence="5" type="primary">axe1</name>
    <name evidence="5" type="ORF">C8034_v010472</name>
</gene>
<feature type="region of interest" description="Disordered" evidence="2">
    <location>
        <begin position="303"/>
        <end position="382"/>
    </location>
</feature>
<feature type="compositionally biased region" description="Acidic residues" evidence="2">
    <location>
        <begin position="344"/>
        <end position="359"/>
    </location>
</feature>
<evidence type="ECO:0000313" key="6">
    <source>
        <dbReference type="Proteomes" id="UP000295604"/>
    </source>
</evidence>
<dbReference type="Pfam" id="PF00734">
    <property type="entry name" value="CBM_1"/>
    <property type="match status" value="1"/>
</dbReference>
<feature type="domain" description="CBM1" evidence="4">
    <location>
        <begin position="379"/>
        <end position="415"/>
    </location>
</feature>
<evidence type="ECO:0000256" key="2">
    <source>
        <dbReference type="SAM" id="MobiDB-lite"/>
    </source>
</evidence>
<dbReference type="PROSITE" id="PS51164">
    <property type="entry name" value="CBM1_2"/>
    <property type="match status" value="1"/>
</dbReference>